<accession>A0ACA9MKA0</accession>
<reference evidence="1" key="1">
    <citation type="submission" date="2021-06" db="EMBL/GenBank/DDBJ databases">
        <authorList>
            <person name="Kallberg Y."/>
            <person name="Tangrot J."/>
            <person name="Rosling A."/>
        </authorList>
    </citation>
    <scope>NUCLEOTIDE SEQUENCE</scope>
    <source>
        <strain evidence="1">MA461A</strain>
    </source>
</reference>
<evidence type="ECO:0000313" key="2">
    <source>
        <dbReference type="Proteomes" id="UP000789920"/>
    </source>
</evidence>
<gene>
    <name evidence="1" type="ORF">RPERSI_LOCUS5460</name>
</gene>
<feature type="non-terminal residue" evidence="1">
    <location>
        <position position="1"/>
    </location>
</feature>
<dbReference type="EMBL" id="CAJVQC010008169">
    <property type="protein sequence ID" value="CAG8589034.1"/>
    <property type="molecule type" value="Genomic_DNA"/>
</dbReference>
<evidence type="ECO:0000313" key="1">
    <source>
        <dbReference type="EMBL" id="CAG8589034.1"/>
    </source>
</evidence>
<proteinExistence type="predicted"/>
<organism evidence="1 2">
    <name type="scientific">Racocetra persica</name>
    <dbReference type="NCBI Taxonomy" id="160502"/>
    <lineage>
        <taxon>Eukaryota</taxon>
        <taxon>Fungi</taxon>
        <taxon>Fungi incertae sedis</taxon>
        <taxon>Mucoromycota</taxon>
        <taxon>Glomeromycotina</taxon>
        <taxon>Glomeromycetes</taxon>
        <taxon>Diversisporales</taxon>
        <taxon>Gigasporaceae</taxon>
        <taxon>Racocetra</taxon>
    </lineage>
</organism>
<comment type="caution">
    <text evidence="1">The sequence shown here is derived from an EMBL/GenBank/DDBJ whole genome shotgun (WGS) entry which is preliminary data.</text>
</comment>
<sequence length="84" mass="10009">HETFSSNYTYFKTSSSSTEQENQVYINLVPKINEDLLDNRIPLFIENLYQIGDSTRELCKHYYQLGERLAMHNWDEEVKGEMKD</sequence>
<name>A0ACA9MKA0_9GLOM</name>
<protein>
    <submittedName>
        <fullName evidence="1">4496_t:CDS:1</fullName>
    </submittedName>
</protein>
<keyword evidence="2" id="KW-1185">Reference proteome</keyword>
<dbReference type="Proteomes" id="UP000789920">
    <property type="component" value="Unassembled WGS sequence"/>
</dbReference>